<proteinExistence type="predicted"/>
<evidence type="ECO:0000313" key="1">
    <source>
        <dbReference type="EMBL" id="DAE19558.1"/>
    </source>
</evidence>
<accession>A0A8S5QJU8</accession>
<organism evidence="1">
    <name type="scientific">Siphoviridae sp. ct0hG5</name>
    <dbReference type="NCBI Taxonomy" id="2826269"/>
    <lineage>
        <taxon>Viruses</taxon>
        <taxon>Duplodnaviria</taxon>
        <taxon>Heunggongvirae</taxon>
        <taxon>Uroviricota</taxon>
        <taxon>Caudoviricetes</taxon>
    </lineage>
</organism>
<dbReference type="EMBL" id="BK015677">
    <property type="protein sequence ID" value="DAE19558.1"/>
    <property type="molecule type" value="Genomic_DNA"/>
</dbReference>
<reference evidence="1" key="1">
    <citation type="journal article" date="2021" name="Proc. Natl. Acad. Sci. U.S.A.">
        <title>A Catalog of Tens of Thousands of Viruses from Human Metagenomes Reveals Hidden Associations with Chronic Diseases.</title>
        <authorList>
            <person name="Tisza M.J."/>
            <person name="Buck C.B."/>
        </authorList>
    </citation>
    <scope>NUCLEOTIDE SEQUENCE</scope>
    <source>
        <strain evidence="1">Ct0hG5</strain>
    </source>
</reference>
<name>A0A8S5QJU8_9CAUD</name>
<protein>
    <submittedName>
        <fullName evidence="1">Uncharacterized protein</fullName>
    </submittedName>
</protein>
<sequence length="141" mass="15723">MYVQTAITVFNKRLGADRREVYFPTCIRSASFLENKSSGHSTDGAHSQSLAYKLRIPLGAKIQDGRSYVPADKFRQLDEDAAAKAWTLQTGDYVLPMATELMAPVDQKQMEALGHLIYVKEYADNTIRGSAAVKHWRIGGE</sequence>